<evidence type="ECO:0000256" key="11">
    <source>
        <dbReference type="RuleBase" id="RU362015"/>
    </source>
</evidence>
<feature type="domain" description="GH11" evidence="13">
    <location>
        <begin position="27"/>
        <end position="215"/>
    </location>
</feature>
<dbReference type="GO" id="GO:0045493">
    <property type="term" value="P:xylan catabolic process"/>
    <property type="evidence" value="ECO:0007669"/>
    <property type="project" value="UniProtKB-UniRule"/>
</dbReference>
<name>A0A4Y7SFX2_COPMI</name>
<evidence type="ECO:0000313" key="15">
    <source>
        <dbReference type="Proteomes" id="UP000298030"/>
    </source>
</evidence>
<dbReference type="InterPro" id="IPR018208">
    <property type="entry name" value="GH11_AS_1"/>
</dbReference>
<feature type="active site" description="Proton donor" evidence="10">
    <location>
        <position position="202"/>
    </location>
</feature>
<feature type="active site" description="Nucleophile" evidence="10">
    <location>
        <position position="111"/>
    </location>
</feature>
<evidence type="ECO:0000256" key="12">
    <source>
        <dbReference type="SAM" id="SignalP"/>
    </source>
</evidence>
<evidence type="ECO:0000256" key="5">
    <source>
        <dbReference type="ARBA" id="ARBA00022651"/>
    </source>
</evidence>
<keyword evidence="12" id="KW-0732">Signal</keyword>
<dbReference type="PRINTS" id="PR00911">
    <property type="entry name" value="GLHYDRLASE11"/>
</dbReference>
<keyword evidence="15" id="KW-1185">Reference proteome</keyword>
<accession>A0A4Y7SFX2</accession>
<organism evidence="14 15">
    <name type="scientific">Coprinellus micaceus</name>
    <name type="common">Glistening ink-cap mushroom</name>
    <name type="synonym">Coprinus micaceus</name>
    <dbReference type="NCBI Taxonomy" id="71717"/>
    <lineage>
        <taxon>Eukaryota</taxon>
        <taxon>Fungi</taxon>
        <taxon>Dikarya</taxon>
        <taxon>Basidiomycota</taxon>
        <taxon>Agaricomycotina</taxon>
        <taxon>Agaricomycetes</taxon>
        <taxon>Agaricomycetidae</taxon>
        <taxon>Agaricales</taxon>
        <taxon>Agaricineae</taxon>
        <taxon>Psathyrellaceae</taxon>
        <taxon>Coprinellus</taxon>
    </lineage>
</organism>
<evidence type="ECO:0000313" key="14">
    <source>
        <dbReference type="EMBL" id="TEB20769.1"/>
    </source>
</evidence>
<dbReference type="GO" id="GO:0031176">
    <property type="term" value="F:endo-1,4-beta-xylanase activity"/>
    <property type="evidence" value="ECO:0007669"/>
    <property type="project" value="UniProtKB-UniRule"/>
</dbReference>
<dbReference type="InterPro" id="IPR013319">
    <property type="entry name" value="GH11/12"/>
</dbReference>
<keyword evidence="9 10" id="KW-0624">Polysaccharide degradation</keyword>
<keyword evidence="8 10" id="KW-0326">Glycosidase</keyword>
<evidence type="ECO:0000256" key="8">
    <source>
        <dbReference type="ARBA" id="ARBA00023295"/>
    </source>
</evidence>
<sequence>MVFLSFLAFICLLPLAFSAPGQLFERLGAPSELDRRAGTFFSNWREGGGNFQCNNLGGGTYTTNWSGQGGFVCGLGYNPGGNRVIRYNGTYTPTGPGYLALYGWTRNPLIEYYVIESYDVLAPGEPWTLKGNFTFEEGTYVLYTSTRVNKPSIEGTRTFQQYWSVRTEKRVGGTISAQKHFDAWRSVGLNFGYHDYQILATEGFTNGAQVSSGSSRISVDV</sequence>
<dbReference type="Proteomes" id="UP000298030">
    <property type="component" value="Unassembled WGS sequence"/>
</dbReference>
<evidence type="ECO:0000256" key="3">
    <source>
        <dbReference type="ARBA" id="ARBA00007792"/>
    </source>
</evidence>
<evidence type="ECO:0000256" key="7">
    <source>
        <dbReference type="ARBA" id="ARBA00023277"/>
    </source>
</evidence>
<dbReference type="AlphaFoldDB" id="A0A4Y7SFX2"/>
<evidence type="ECO:0000256" key="9">
    <source>
        <dbReference type="ARBA" id="ARBA00023326"/>
    </source>
</evidence>
<evidence type="ECO:0000256" key="10">
    <source>
        <dbReference type="PROSITE-ProRule" id="PRU01097"/>
    </source>
</evidence>
<reference evidence="14 15" key="1">
    <citation type="journal article" date="2019" name="Nat. Ecol. Evol.">
        <title>Megaphylogeny resolves global patterns of mushroom evolution.</title>
        <authorList>
            <person name="Varga T."/>
            <person name="Krizsan K."/>
            <person name="Foldi C."/>
            <person name="Dima B."/>
            <person name="Sanchez-Garcia M."/>
            <person name="Sanchez-Ramirez S."/>
            <person name="Szollosi G.J."/>
            <person name="Szarkandi J.G."/>
            <person name="Papp V."/>
            <person name="Albert L."/>
            <person name="Andreopoulos W."/>
            <person name="Angelini C."/>
            <person name="Antonin V."/>
            <person name="Barry K.W."/>
            <person name="Bougher N.L."/>
            <person name="Buchanan P."/>
            <person name="Buyck B."/>
            <person name="Bense V."/>
            <person name="Catcheside P."/>
            <person name="Chovatia M."/>
            <person name="Cooper J."/>
            <person name="Damon W."/>
            <person name="Desjardin D."/>
            <person name="Finy P."/>
            <person name="Geml J."/>
            <person name="Haridas S."/>
            <person name="Hughes K."/>
            <person name="Justo A."/>
            <person name="Karasinski D."/>
            <person name="Kautmanova I."/>
            <person name="Kiss B."/>
            <person name="Kocsube S."/>
            <person name="Kotiranta H."/>
            <person name="LaButti K.M."/>
            <person name="Lechner B.E."/>
            <person name="Liimatainen K."/>
            <person name="Lipzen A."/>
            <person name="Lukacs Z."/>
            <person name="Mihaltcheva S."/>
            <person name="Morgado L.N."/>
            <person name="Niskanen T."/>
            <person name="Noordeloos M.E."/>
            <person name="Ohm R.A."/>
            <person name="Ortiz-Santana B."/>
            <person name="Ovrebo C."/>
            <person name="Racz N."/>
            <person name="Riley R."/>
            <person name="Savchenko A."/>
            <person name="Shiryaev A."/>
            <person name="Soop K."/>
            <person name="Spirin V."/>
            <person name="Szebenyi C."/>
            <person name="Tomsovsky M."/>
            <person name="Tulloss R.E."/>
            <person name="Uehling J."/>
            <person name="Grigoriev I.V."/>
            <person name="Vagvolgyi C."/>
            <person name="Papp T."/>
            <person name="Martin F.M."/>
            <person name="Miettinen O."/>
            <person name="Hibbett D.S."/>
            <person name="Nagy L.G."/>
        </authorList>
    </citation>
    <scope>NUCLEOTIDE SEQUENCE [LARGE SCALE GENOMIC DNA]</scope>
    <source>
        <strain evidence="14 15">FP101781</strain>
    </source>
</reference>
<comment type="caution">
    <text evidence="14">The sequence shown here is derived from an EMBL/GenBank/DDBJ whole genome shotgun (WGS) entry which is preliminary data.</text>
</comment>
<dbReference type="PANTHER" id="PTHR46828:SF2">
    <property type="entry name" value="ENDO-1,4-BETA-XYLANASE A-RELATED"/>
    <property type="match status" value="1"/>
</dbReference>
<keyword evidence="6 10" id="KW-0378">Hydrolase</keyword>
<dbReference type="Pfam" id="PF00457">
    <property type="entry name" value="Glyco_hydro_11"/>
    <property type="match status" value="1"/>
</dbReference>
<feature type="signal peptide" evidence="12">
    <location>
        <begin position="1"/>
        <end position="18"/>
    </location>
</feature>
<dbReference type="EMBL" id="QPFP01000132">
    <property type="protein sequence ID" value="TEB20769.1"/>
    <property type="molecule type" value="Genomic_DNA"/>
</dbReference>
<keyword evidence="7 10" id="KW-0119">Carbohydrate metabolism</keyword>
<comment type="pathway">
    <text evidence="2 10 11">Glycan degradation; xylan degradation.</text>
</comment>
<dbReference type="OrthoDB" id="2115822at2759"/>
<dbReference type="InterPro" id="IPR013320">
    <property type="entry name" value="ConA-like_dom_sf"/>
</dbReference>
<protein>
    <recommendedName>
        <fullName evidence="4 10">Endo-1,4-beta-xylanase</fullName>
        <ecNumber evidence="4 10">3.2.1.8</ecNumber>
    </recommendedName>
</protein>
<evidence type="ECO:0000259" key="13">
    <source>
        <dbReference type="PROSITE" id="PS51761"/>
    </source>
</evidence>
<comment type="catalytic activity">
    <reaction evidence="1 10 11">
        <text>Endohydrolysis of (1-&gt;4)-beta-D-xylosidic linkages in xylans.</text>
        <dbReference type="EC" id="3.2.1.8"/>
    </reaction>
</comment>
<keyword evidence="5 10" id="KW-0858">Xylan degradation</keyword>
<dbReference type="InterPro" id="IPR033123">
    <property type="entry name" value="GH11_dom"/>
</dbReference>
<dbReference type="UniPathway" id="UPA00114"/>
<dbReference type="Gene3D" id="2.60.120.180">
    <property type="match status" value="1"/>
</dbReference>
<dbReference type="EC" id="3.2.1.8" evidence="4 10"/>
<evidence type="ECO:0000256" key="1">
    <source>
        <dbReference type="ARBA" id="ARBA00000681"/>
    </source>
</evidence>
<evidence type="ECO:0000256" key="6">
    <source>
        <dbReference type="ARBA" id="ARBA00022801"/>
    </source>
</evidence>
<evidence type="ECO:0000256" key="4">
    <source>
        <dbReference type="ARBA" id="ARBA00012590"/>
    </source>
</evidence>
<proteinExistence type="inferred from homology"/>
<dbReference type="PROSITE" id="PS00776">
    <property type="entry name" value="GH11_1"/>
    <property type="match status" value="1"/>
</dbReference>
<feature type="chain" id="PRO_5021370590" description="Endo-1,4-beta-xylanase" evidence="12">
    <location>
        <begin position="19"/>
        <end position="221"/>
    </location>
</feature>
<gene>
    <name evidence="14" type="ORF">FA13DRAFT_1836777</name>
</gene>
<dbReference type="InterPro" id="IPR001137">
    <property type="entry name" value="Glyco_hydro_11"/>
</dbReference>
<comment type="similarity">
    <text evidence="3 10 11">Belongs to the glycosyl hydrolase 11 (cellulase G) family.</text>
</comment>
<evidence type="ECO:0000256" key="2">
    <source>
        <dbReference type="ARBA" id="ARBA00004851"/>
    </source>
</evidence>
<dbReference type="PROSITE" id="PS51761">
    <property type="entry name" value="GH11_3"/>
    <property type="match status" value="1"/>
</dbReference>
<dbReference type="SUPFAM" id="SSF49899">
    <property type="entry name" value="Concanavalin A-like lectins/glucanases"/>
    <property type="match status" value="1"/>
</dbReference>
<dbReference type="PANTHER" id="PTHR46828">
    <property type="entry name" value="ENDO-1,4-BETA-XYLANASE A-RELATED"/>
    <property type="match status" value="1"/>
</dbReference>